<dbReference type="RefSeq" id="WP_102588151.1">
    <property type="nucleotide sequence ID" value="NZ_BNAE01000008.1"/>
</dbReference>
<dbReference type="SUPFAM" id="SSF56935">
    <property type="entry name" value="Porins"/>
    <property type="match status" value="1"/>
</dbReference>
<dbReference type="Gene3D" id="2.40.160.60">
    <property type="entry name" value="Outer membrane protein transport protein (OMPP1/FadL/TodX)"/>
    <property type="match status" value="1"/>
</dbReference>
<dbReference type="AlphaFoldDB" id="A0A2N7UI41"/>
<comment type="caution">
    <text evidence="3">The sequence shown here is derived from an EMBL/GenBank/DDBJ whole genome shotgun (WGS) entry which is preliminary data.</text>
</comment>
<gene>
    <name evidence="3" type="ORF">C1H70_09740</name>
</gene>
<keyword evidence="4" id="KW-1185">Reference proteome</keyword>
<evidence type="ECO:0000256" key="1">
    <source>
        <dbReference type="ARBA" id="ARBA00022729"/>
    </source>
</evidence>
<organism evidence="3 4">
    <name type="scientific">Halomonas urumqiensis</name>
    <dbReference type="NCBI Taxonomy" id="1684789"/>
    <lineage>
        <taxon>Bacteria</taxon>
        <taxon>Pseudomonadati</taxon>
        <taxon>Pseudomonadota</taxon>
        <taxon>Gammaproteobacteria</taxon>
        <taxon>Oceanospirillales</taxon>
        <taxon>Halomonadaceae</taxon>
        <taxon>Halomonas</taxon>
    </lineage>
</organism>
<dbReference type="EMBL" id="PNRG01000021">
    <property type="protein sequence ID" value="PMR80091.1"/>
    <property type="molecule type" value="Genomic_DNA"/>
</dbReference>
<dbReference type="Pfam" id="PF13505">
    <property type="entry name" value="OMP_b-brl"/>
    <property type="match status" value="1"/>
</dbReference>
<reference evidence="3 4" key="1">
    <citation type="submission" date="2018-01" db="EMBL/GenBank/DDBJ databases">
        <title>Halomonas endophytica sp. nov., isolated from storage liquid in the stems of Populus euphratica.</title>
        <authorList>
            <person name="Chen C."/>
        </authorList>
    </citation>
    <scope>NUCLEOTIDE SEQUENCE [LARGE SCALE GENOMIC DNA]</scope>
    <source>
        <strain evidence="3 4">BZ-SZ-XJ27</strain>
    </source>
</reference>
<feature type="domain" description="Outer membrane protein beta-barrel" evidence="2">
    <location>
        <begin position="27"/>
        <end position="177"/>
    </location>
</feature>
<evidence type="ECO:0000259" key="2">
    <source>
        <dbReference type="Pfam" id="PF13505"/>
    </source>
</evidence>
<accession>A0A2N7UI41</accession>
<dbReference type="Proteomes" id="UP000235547">
    <property type="component" value="Unassembled WGS sequence"/>
</dbReference>
<name>A0A2N7UI41_9GAMM</name>
<protein>
    <recommendedName>
        <fullName evidence="2">Outer membrane protein beta-barrel domain-containing protein</fullName>
    </recommendedName>
</protein>
<dbReference type="OrthoDB" id="6679728at2"/>
<proteinExistence type="predicted"/>
<sequence>MALTTASSASAGGLDLSGQPMLPLFEKGTYAELSVVSITPDVSGTDVSGQSTGKISEGFFTYKGALKTDATERLSLALLWDQPFHGQSYYGAGLFSGLDANLDSQALTLAARYKFNDRYSIHGGPRFQRMKADAAFPLFGYSLDTSTETDLGYVVGAAYEIPEYHALVALTYHSSITHSLEATESGIKSGPFDIEWPESYTLDFRAPVSQSTLVFGSVRHTKWDGYDISPPIFSADGASILALEDDTTTYKLGVAQKFNDNWSGLVRFTYEAASDDDQVIFSPTNGARGIGLGASYQHNKLRITAMAEYFDLKGTTGAVGEFEGGNAIAVGMQIGYHF</sequence>
<evidence type="ECO:0000313" key="4">
    <source>
        <dbReference type="Proteomes" id="UP000235547"/>
    </source>
</evidence>
<keyword evidence="1" id="KW-0732">Signal</keyword>
<dbReference type="InterPro" id="IPR027385">
    <property type="entry name" value="Beta-barrel_OMP"/>
</dbReference>
<evidence type="ECO:0000313" key="3">
    <source>
        <dbReference type="EMBL" id="PMR80091.1"/>
    </source>
</evidence>